<proteinExistence type="predicted"/>
<protein>
    <submittedName>
        <fullName evidence="2">Uncharacterized protein</fullName>
    </submittedName>
</protein>
<dbReference type="Proteomes" id="UP001319080">
    <property type="component" value="Unassembled WGS sequence"/>
</dbReference>
<feature type="transmembrane region" description="Helical" evidence="1">
    <location>
        <begin position="12"/>
        <end position="32"/>
    </location>
</feature>
<keyword evidence="1" id="KW-0812">Transmembrane</keyword>
<reference evidence="2 3" key="1">
    <citation type="submission" date="2021-05" db="EMBL/GenBank/DDBJ databases">
        <title>A Polyphasic approach of four new species of the genus Ohtaekwangia: Ohtaekwangia histidinii sp. nov., Ohtaekwangia cretensis sp. nov., Ohtaekwangia indiensis sp. nov., Ohtaekwangia reichenbachii sp. nov. from diverse environment.</title>
        <authorList>
            <person name="Octaviana S."/>
        </authorList>
    </citation>
    <scope>NUCLEOTIDE SEQUENCE [LARGE SCALE GENOMIC DNA]</scope>
    <source>
        <strain evidence="2 3">PWU5</strain>
    </source>
</reference>
<evidence type="ECO:0000256" key="1">
    <source>
        <dbReference type="SAM" id="Phobius"/>
    </source>
</evidence>
<keyword evidence="3" id="KW-1185">Reference proteome</keyword>
<evidence type="ECO:0000313" key="2">
    <source>
        <dbReference type="EMBL" id="MBT1710549.1"/>
    </source>
</evidence>
<accession>A0AAP2GRN8</accession>
<sequence>MIRNPRIVRGIAVYLLFQFASSIVVPSASYALTSGPSQPEFSSFEPVATTNMVDEFSGDFTYNLPLLEVPGPNGSGYPVSLSYHSGASPEEEASWVGYGWTLNAGAINRSLRGLPDDYNGQNITFHNKMPKNWTGTVGLGVAFEVFGKDLGLADLSLNVALRYNNYRGFGYNTGVGLSLGKGVVSLGYGESDGEKRVSASVNPYAALNWVHGAGATAVNGDRMVRILKKGGHQRKNNHAYSPGVGMFGSTYGMFSYTESTLPNVVGKYNGKSYNVTIGIEGNPIPLPVGGTTNITGSYAYQQNVPMQDVPAYGFMYSAEGAGNTAALMDYHVEQESDFNKREVFLGVPFNDADNFIVTGEGIGGGFRLHNKTAGHFGPRHVESQTELYNVGGEIGAGWTFGPGADVGKGKHTLTARDWTPDRDLSVFQSASNKQVDEPVFFRFSSDLAGEWGTNHTDKPIRVKLDDHDISLDPNYARYNQSDERVGRSSYIGYHLNGEMQYADGRPKREAYCRDNRVNAILQRNAEEYRGLVGEMSVTNTAGNRYVYGLPVYAKGERKLSYSAASGVGHIEADYLADVSSRPNDDIKVGEEKLSPYATTYLLTEITTPDYVDRGTADNGYWGSSPDDLGGYTYFSYLKSGSEWYTWRAPYAGMLYQKNSHSDPLDDMVSYAEGQKELYYLKYIETKTHVAIFETSERKDGYGASANAFSTNRNPGPGRTEKLDRIDLYLLADCKRNVADGKITGPKSGRKPIKSVLFDYTNDLATGIPNGLTETTGKLTLTHVHFEYNGTNPTKISPYEFEYAYPKDNTYGLYPDHYKNGADNVVSFYANMKGSENPVYDPLMTDAWGNYQFNGRERFANDRPWLNQKAVDTFDPAAWQLKVIRLPSGGEIHVQYEQDDYSYVQNQEAHVMVALKYDPNEQNSPTSQLFHRYYIDPKSIGIDDSDAMALKNMRDMIGKRYVEGKKKIYFRFLYSLIGNDVPNMTTCNAEKVSGYASVVSCGANEIGTYIELLKEDNNRLPREACIDFVKSQRLGKVVPSNDCSPSGMDDPSDPGDLVNQLSNMVLSLALPGDDNLCVHLNEQYSYFRIPTPLAKKGGGVRVKRLLMFDKGLENDAVLYGNEYIYQMKGEAGMISSGVATNEPLSMREENILVDFVARKVQKFGSKLVAGEDKEQSEGPIGETILPAPSVGYARVVVKNIYSGNTAPGYSISQFNTAREYPIRQANPDDGETMTPIAASVDNPKPQAFPFYTKIRTKTSAVQGFSFVVNSMHGQPQSVLNYQGTYSPSQDLSGITPVSGFVNTYFSPGANIPVMSSRYSGITGKKLGREVDLTFAQRQVVEDSDDVNAEVDLQITIIPLAFIVLVIPYPTAIPTFSDIRGELNTHATTKVVHYPAILKKRTLFQNGIKHTEENLAFDEHTGQAVAVRASDEFQGAYLTQTIPASWEYSAMAGKWKTEGKRVTGTFLFTDDYLTLGDDPCNLAFFTDGDQVRLGDASSESYYYVTGKDYLGNRLQLALAQGATAATASVSEIEIIRAGRTNQLTAQAGTIQSHYERAENAALNPVDQANRYSDESDKILAGAQSFAQDLRDAAKVLSGKGDFTLPGPYTEMDMSAFAAQAGTCSKDLSNITIREVTFRYEVGDDSQAKIELMEFWMDCSGIRDGHVKAEGWKE</sequence>
<dbReference type="RefSeq" id="WP_254086121.1">
    <property type="nucleotide sequence ID" value="NZ_JAHESE010000023.1"/>
</dbReference>
<gene>
    <name evidence="2" type="ORF">KK062_20055</name>
</gene>
<organism evidence="2 3">
    <name type="scientific">Dawidia cretensis</name>
    <dbReference type="NCBI Taxonomy" id="2782350"/>
    <lineage>
        <taxon>Bacteria</taxon>
        <taxon>Pseudomonadati</taxon>
        <taxon>Bacteroidota</taxon>
        <taxon>Cytophagia</taxon>
        <taxon>Cytophagales</taxon>
        <taxon>Chryseotaleaceae</taxon>
        <taxon>Dawidia</taxon>
    </lineage>
</organism>
<name>A0AAP2GRN8_9BACT</name>
<dbReference type="EMBL" id="JAHESE010000023">
    <property type="protein sequence ID" value="MBT1710549.1"/>
    <property type="molecule type" value="Genomic_DNA"/>
</dbReference>
<comment type="caution">
    <text evidence="2">The sequence shown here is derived from an EMBL/GenBank/DDBJ whole genome shotgun (WGS) entry which is preliminary data.</text>
</comment>
<evidence type="ECO:0000313" key="3">
    <source>
        <dbReference type="Proteomes" id="UP001319080"/>
    </source>
</evidence>
<keyword evidence="1" id="KW-0472">Membrane</keyword>
<keyword evidence="1" id="KW-1133">Transmembrane helix</keyword>